<dbReference type="PANTHER" id="PTHR30555:SF0">
    <property type="entry name" value="CATALASE-PEROXIDASE"/>
    <property type="match status" value="1"/>
</dbReference>
<dbReference type="NCBIfam" id="NF011635">
    <property type="entry name" value="PRK15061.1"/>
    <property type="match status" value="1"/>
</dbReference>
<evidence type="ECO:0000256" key="2">
    <source>
        <dbReference type="ARBA" id="ARBA00022617"/>
    </source>
</evidence>
<dbReference type="EC" id="1.11.1.21" evidence="8 9"/>
<keyword evidence="12" id="KW-1185">Reference proteome</keyword>
<feature type="binding site" description="axial binding residue" evidence="8">
    <location>
        <position position="335"/>
    </location>
    <ligand>
        <name>heme</name>
        <dbReference type="ChEBI" id="CHEBI:30413"/>
    </ligand>
    <ligandPart>
        <name>Fe</name>
        <dbReference type="ChEBI" id="CHEBI:18248"/>
    </ligandPart>
</feature>
<comment type="subunit">
    <text evidence="8">Homodimer; disulfide-linked.</text>
</comment>
<keyword evidence="1 8" id="KW-0575">Peroxidase</keyword>
<dbReference type="PROSITE" id="PS00435">
    <property type="entry name" value="PEROXIDASE_1"/>
    <property type="match status" value="1"/>
</dbReference>
<dbReference type="InterPro" id="IPR002016">
    <property type="entry name" value="Haem_peroxidase"/>
</dbReference>
<proteinExistence type="inferred from homology"/>
<gene>
    <name evidence="8" type="primary">katG</name>
    <name evidence="11" type="ORF">PG994_011903</name>
</gene>
<keyword evidence="6 8" id="KW-0376">Hydrogen peroxide</keyword>
<evidence type="ECO:0000256" key="5">
    <source>
        <dbReference type="ARBA" id="ARBA00023004"/>
    </source>
</evidence>
<evidence type="ECO:0000259" key="10">
    <source>
        <dbReference type="PROSITE" id="PS50873"/>
    </source>
</evidence>
<feature type="chain" id="PRO_5044925887" description="Catalase-peroxidase" evidence="8 9">
    <location>
        <begin position="21"/>
        <end position="820"/>
    </location>
</feature>
<feature type="site" description="Transition state stabilizer" evidence="8">
    <location>
        <position position="162"/>
    </location>
</feature>
<organism evidence="11 12">
    <name type="scientific">Apiospora phragmitis</name>
    <dbReference type="NCBI Taxonomy" id="2905665"/>
    <lineage>
        <taxon>Eukaryota</taxon>
        <taxon>Fungi</taxon>
        <taxon>Dikarya</taxon>
        <taxon>Ascomycota</taxon>
        <taxon>Pezizomycotina</taxon>
        <taxon>Sordariomycetes</taxon>
        <taxon>Xylariomycetidae</taxon>
        <taxon>Amphisphaeriales</taxon>
        <taxon>Apiosporaceae</taxon>
        <taxon>Apiospora</taxon>
    </lineage>
</organism>
<dbReference type="GeneID" id="92096375"/>
<feature type="cross-link" description="Tryptophyl-tyrosyl-methioninium (Tyr-Met) (with Trp-165)" evidence="8">
    <location>
        <begin position="294"/>
        <end position="320"/>
    </location>
</feature>
<dbReference type="PROSITE" id="PS00436">
    <property type="entry name" value="PEROXIDASE_2"/>
    <property type="match status" value="1"/>
</dbReference>
<comment type="subcellular location">
    <subcellularLocation>
        <location evidence="8">Secreted</location>
    </subcellularLocation>
</comment>
<keyword evidence="8" id="KW-1015">Disulfide bond</keyword>
<dbReference type="InterPro" id="IPR010255">
    <property type="entry name" value="Haem_peroxidase_sf"/>
</dbReference>
<feature type="active site" description="Proton acceptor" evidence="8">
    <location>
        <position position="166"/>
    </location>
</feature>
<evidence type="ECO:0000256" key="1">
    <source>
        <dbReference type="ARBA" id="ARBA00022559"/>
    </source>
</evidence>
<accession>A0ABR1TU74</accession>
<evidence type="ECO:0000256" key="7">
    <source>
        <dbReference type="ARBA" id="ARBA00049145"/>
    </source>
</evidence>
<comment type="PTM">
    <text evidence="8">Formation of the three residue Trp-Tyr-Met cross-link is important for the catalase, but not the peroxidase activity of the enzyme.</text>
</comment>
<comment type="catalytic activity">
    <reaction evidence="7 8 9">
        <text>2 H2O2 = O2 + 2 H2O</text>
        <dbReference type="Rhea" id="RHEA:20309"/>
        <dbReference type="ChEBI" id="CHEBI:15377"/>
        <dbReference type="ChEBI" id="CHEBI:15379"/>
        <dbReference type="ChEBI" id="CHEBI:16240"/>
        <dbReference type="EC" id="1.11.1.21"/>
    </reaction>
</comment>
<dbReference type="PRINTS" id="PR00460">
    <property type="entry name" value="BPEROXIDASE"/>
</dbReference>
<evidence type="ECO:0000256" key="6">
    <source>
        <dbReference type="ARBA" id="ARBA00023324"/>
    </source>
</evidence>
<evidence type="ECO:0000313" key="11">
    <source>
        <dbReference type="EMBL" id="KAK8050173.1"/>
    </source>
</evidence>
<evidence type="ECO:0000256" key="3">
    <source>
        <dbReference type="ARBA" id="ARBA00022723"/>
    </source>
</evidence>
<dbReference type="Gene3D" id="1.10.420.10">
    <property type="entry name" value="Peroxidase, domain 2"/>
    <property type="match status" value="2"/>
</dbReference>
<evidence type="ECO:0000313" key="12">
    <source>
        <dbReference type="Proteomes" id="UP001480595"/>
    </source>
</evidence>
<dbReference type="Gene3D" id="1.10.520.10">
    <property type="match status" value="3"/>
</dbReference>
<keyword evidence="3 8" id="KW-0479">Metal-binding</keyword>
<feature type="domain" description="Plant heme peroxidase family profile" evidence="10">
    <location>
        <begin position="199"/>
        <end position="498"/>
    </location>
</feature>
<dbReference type="NCBIfam" id="TIGR00198">
    <property type="entry name" value="cat_per_HPI"/>
    <property type="match status" value="1"/>
</dbReference>
<reference evidence="11 12" key="1">
    <citation type="submission" date="2023-01" db="EMBL/GenBank/DDBJ databases">
        <title>Analysis of 21 Apiospora genomes using comparative genomics revels a genus with tremendous synthesis potential of carbohydrate active enzymes and secondary metabolites.</title>
        <authorList>
            <person name="Sorensen T."/>
        </authorList>
    </citation>
    <scope>NUCLEOTIDE SEQUENCE [LARGE SCALE GENOMIC DNA]</scope>
    <source>
        <strain evidence="11 12">CBS 135458</strain>
    </source>
</reference>
<dbReference type="HAMAP" id="MF_01961">
    <property type="entry name" value="Catal_peroxid"/>
    <property type="match status" value="1"/>
</dbReference>
<evidence type="ECO:0000256" key="9">
    <source>
        <dbReference type="RuleBase" id="RU003451"/>
    </source>
</evidence>
<sequence length="820" mass="89558" precursor="true">MQLSLAQLGAVLNALSLAAAAPSEGCPFAARRAASPQKETIFQRADNNPTDAIGTCLTVSKFAGGGTRNENWWPCNLRLDVLRQFTKEVDPLGDDFDYKAAFNKLDCKCPYEDRPRHPRALAFPLLTRIIDDAVKKDLVALMTDSQEWWPADFGNYGPFFMRMCWHSAGTYRAMDGRGGGGMGQQRFAPLNSWPDNVNLDKARRLVEPIKRKYGSSLSWSDLILMAGNVAMESMGFPTIGFAGGRPDTWQSDESVYWGGETKWLTNDVRYGGSKVILNRTLEEPLAAVVLGLIYVNPEGPDGKPDPMASAKDIRETFGRMGMNDEETVALIAGGHSFGKTHGAAPGGKLNVYPCFHVIQKTNWTIADLGPVPEAASLEQVGLGWKSTFGTGSGEDAVGSGIEVVWTKDPVKWNPSAFLGSLWNNEWSLVKSPGGAWQFEASNASLTHPSPQSDKKRKPTMLVSDISLRTDPEYIKITKRWLENPKEFEDAFAKAWFKLLHRDMGPKSRYLGPEVPKESFIWQDPLPAPEAEKLNDDQVASLKARILEANIDVGQLVATAWSAADTYRNSDKRGGANGARIALEPQRSWPINAKLNDVVKALSTVRDNYNKAGIGPQVSLADTIVLGGVAGVEKAARDAGFKDITVPFTPGRVDAKQEDTDVENVNHLEYPADGFLQYGKGNKASKTEAMLVDKAAQLTLTPPELTVAVGGLRALGATFDGSKTGVLTSKAGQLTNEYFVNLLDMANTWTPSQDGELYTAKDAKSGSEKFTASRSDMVFASHPELRAIAEVYAGADGQERLVKNFVAVFDKVMNLDRFDVR</sequence>
<evidence type="ECO:0000256" key="4">
    <source>
        <dbReference type="ARBA" id="ARBA00023002"/>
    </source>
</evidence>
<keyword evidence="8 9" id="KW-0732">Signal</keyword>
<evidence type="ECO:0000256" key="8">
    <source>
        <dbReference type="HAMAP-Rule" id="MF_03108"/>
    </source>
</evidence>
<protein>
    <recommendedName>
        <fullName evidence="8 9">Catalase-peroxidase</fullName>
        <shortName evidence="8">CP</shortName>
        <ecNumber evidence="8 9">1.11.1.21</ecNumber>
    </recommendedName>
    <alternativeName>
        <fullName evidence="8">Peroxidase/catalase</fullName>
    </alternativeName>
</protein>
<dbReference type="Proteomes" id="UP001480595">
    <property type="component" value="Unassembled WGS sequence"/>
</dbReference>
<comment type="catalytic activity">
    <reaction evidence="8 9">
        <text>H2O2 + AH2 = A + 2 H2O</text>
        <dbReference type="Rhea" id="RHEA:30275"/>
        <dbReference type="ChEBI" id="CHEBI:13193"/>
        <dbReference type="ChEBI" id="CHEBI:15377"/>
        <dbReference type="ChEBI" id="CHEBI:16240"/>
        <dbReference type="ChEBI" id="CHEBI:17499"/>
        <dbReference type="EC" id="1.11.1.21"/>
    </reaction>
</comment>
<keyword evidence="8" id="KW-0964">Secreted</keyword>
<dbReference type="GO" id="GO:0004601">
    <property type="term" value="F:peroxidase activity"/>
    <property type="evidence" value="ECO:0007669"/>
    <property type="project" value="UniProtKB-KW"/>
</dbReference>
<dbReference type="InterPro" id="IPR019794">
    <property type="entry name" value="Peroxidases_AS"/>
</dbReference>
<name>A0ABR1TU74_9PEZI</name>
<dbReference type="PROSITE" id="PS50873">
    <property type="entry name" value="PEROXIDASE_4"/>
    <property type="match status" value="1"/>
</dbReference>
<keyword evidence="4 8" id="KW-0560">Oxidoreductase</keyword>
<keyword evidence="5 8" id="KW-0408">Iron</keyword>
<comment type="caution">
    <text evidence="8">Lacks conserved residue(s) required for the propagation of feature annotation.</text>
</comment>
<dbReference type="RefSeq" id="XP_066712422.1">
    <property type="nucleotide sequence ID" value="XM_066863312.1"/>
</dbReference>
<dbReference type="InterPro" id="IPR019793">
    <property type="entry name" value="Peroxidases_heam-ligand_BS"/>
</dbReference>
<comment type="cofactor">
    <cofactor evidence="8">
        <name>heme b</name>
        <dbReference type="ChEBI" id="CHEBI:60344"/>
    </cofactor>
    <text evidence="8">Binds 1 heme b (iron(II)-protoporphyrin IX) group per monomer.</text>
</comment>
<dbReference type="InterPro" id="IPR000763">
    <property type="entry name" value="Catalase_peroxidase"/>
</dbReference>
<dbReference type="Pfam" id="PF00141">
    <property type="entry name" value="peroxidase"/>
    <property type="match status" value="2"/>
</dbReference>
<dbReference type="PRINTS" id="PR00458">
    <property type="entry name" value="PEROXIDASE"/>
</dbReference>
<dbReference type="EMBL" id="JAQQWL010000011">
    <property type="protein sequence ID" value="KAK8050173.1"/>
    <property type="molecule type" value="Genomic_DNA"/>
</dbReference>
<comment type="function">
    <text evidence="8">Bifunctional enzyme with both catalase and broad-spectrum peroxidase activity. Confers resistance to H(2)O(2) in hyphae. May play an antioxidative role in fungal defense against the host-produced H(2)O(2) (oxidative burst) at the early stage of plant infection.</text>
</comment>
<feature type="signal peptide" evidence="8 9">
    <location>
        <begin position="1"/>
        <end position="20"/>
    </location>
</feature>
<dbReference type="PANTHER" id="PTHR30555">
    <property type="entry name" value="HYDROPEROXIDASE I, BIFUNCTIONAL CATALASE-PEROXIDASE"/>
    <property type="match status" value="1"/>
</dbReference>
<keyword evidence="2 8" id="KW-0349">Heme</keyword>
<comment type="similarity">
    <text evidence="8 9">Belongs to the peroxidase family. Peroxidase/catalase subfamily.</text>
</comment>
<dbReference type="SUPFAM" id="SSF48113">
    <property type="entry name" value="Heme-dependent peroxidases"/>
    <property type="match status" value="2"/>
</dbReference>
<comment type="caution">
    <text evidence="11">The sequence shown here is derived from an EMBL/GenBank/DDBJ whole genome shotgun (WGS) entry which is preliminary data.</text>
</comment>